<dbReference type="InterPro" id="IPR002729">
    <property type="entry name" value="CRISPR-assoc_Cas1"/>
</dbReference>
<evidence type="ECO:0000256" key="8">
    <source>
        <dbReference type="ARBA" id="ARBA00023211"/>
    </source>
</evidence>
<dbReference type="GO" id="GO:0051607">
    <property type="term" value="P:defense response to virus"/>
    <property type="evidence" value="ECO:0007669"/>
    <property type="project" value="UniProtKB-UniRule"/>
</dbReference>
<comment type="subunit">
    <text evidence="9 10">Homodimer, forms a heterotetramer with a Cas2 homodimer.</text>
</comment>
<dbReference type="EMBL" id="JAAHFQ010000813">
    <property type="protein sequence ID" value="NER31424.1"/>
    <property type="molecule type" value="Genomic_DNA"/>
</dbReference>
<dbReference type="AlphaFoldDB" id="A0A6B3NMH0"/>
<protein>
    <recommendedName>
        <fullName evidence="10">CRISPR-associated endonuclease Cas1</fullName>
        <ecNumber evidence="10">3.1.-.-</ecNumber>
    </recommendedName>
</protein>
<dbReference type="Pfam" id="PF01867">
    <property type="entry name" value="Cas_Cas1"/>
    <property type="match status" value="1"/>
</dbReference>
<dbReference type="EC" id="3.1.-.-" evidence="10"/>
<dbReference type="PANTHER" id="PTHR34353">
    <property type="entry name" value="CRISPR-ASSOCIATED ENDONUCLEASE CAS1 1"/>
    <property type="match status" value="1"/>
</dbReference>
<sequence length="426" mass="49238">MLEQIGNWLEDIYLTLQPEKTRIVAPHEQFTFLGYQFKAGEVIAPVRKVPSSQQKSSKVAATVTSKPPRACSLVKSVPTPTKSNPQYYWREFMTTLYVTDQGAYVKVRHQQFQVYCKYELRCQVPVNRVSHIVLFGCCHLSHGAVSLALRRRIPVMFLSNQGRYFGRLQTEGMAEVEYLAKQVQHSLNWEFSFRQAKSIVGAKLHNCRILLRRLNRRRKLDEVIKAIEDLAHWMEKVPTAESIEVLLGYEGQGAHVYFQGLGALIQEPFVFEKRTRRPPTDPINSMLSLGYTLVHQNLYSLVQAVGLHPHFGNLHVPRKNHPALISDLLEEFRAPIVDSLVVYLANSQIFKPEDFTPPDARGGVYLHPDALKKFLKHWQERLQTQVTHPHTGYKVSYHRCLELQVWEYIACLMEQQEVYRPMLSKM</sequence>
<comment type="function">
    <text evidence="10">CRISPR (clustered regularly interspaced short palindromic repeat), is an adaptive immune system that provides protection against mobile genetic elements (viruses, transposable elements and conjugative plasmids). CRISPR clusters contain spacers, sequences complementary to antecedent mobile elements, and target invading nucleic acids. CRISPR clusters are transcribed and processed into CRISPR RNA (crRNA). Acts as a dsDNA endonuclease. Involved in the integration of spacer DNA into the CRISPR cassette.</text>
</comment>
<dbReference type="NCBIfam" id="TIGR00287">
    <property type="entry name" value="cas1"/>
    <property type="match status" value="1"/>
</dbReference>
<dbReference type="CDD" id="cd09634">
    <property type="entry name" value="Cas1_I-II-III"/>
    <property type="match status" value="1"/>
</dbReference>
<keyword evidence="1 10" id="KW-0540">Nuclease</keyword>
<evidence type="ECO:0000256" key="6">
    <source>
        <dbReference type="ARBA" id="ARBA00023118"/>
    </source>
</evidence>
<keyword evidence="5 10" id="KW-0460">Magnesium</keyword>
<feature type="binding site" evidence="10">
    <location>
        <position position="315"/>
    </location>
    <ligand>
        <name>Mn(2+)</name>
        <dbReference type="ChEBI" id="CHEBI:29035"/>
    </ligand>
</feature>
<dbReference type="GO" id="GO:0003677">
    <property type="term" value="F:DNA binding"/>
    <property type="evidence" value="ECO:0007669"/>
    <property type="project" value="UniProtKB-KW"/>
</dbReference>
<feature type="binding site" evidence="10">
    <location>
        <position position="330"/>
    </location>
    <ligand>
        <name>Mn(2+)</name>
        <dbReference type="ChEBI" id="CHEBI:29035"/>
    </ligand>
</feature>
<comment type="cofactor">
    <cofactor evidence="10">
        <name>Mg(2+)</name>
        <dbReference type="ChEBI" id="CHEBI:18420"/>
    </cofactor>
    <cofactor evidence="10">
        <name>Mn(2+)</name>
        <dbReference type="ChEBI" id="CHEBI:29035"/>
    </cofactor>
</comment>
<dbReference type="GO" id="GO:0043571">
    <property type="term" value="P:maintenance of CRISPR repeat elements"/>
    <property type="evidence" value="ECO:0007669"/>
    <property type="project" value="UniProtKB-UniRule"/>
</dbReference>
<keyword evidence="6 10" id="KW-0051">Antiviral defense</keyword>
<evidence type="ECO:0000256" key="2">
    <source>
        <dbReference type="ARBA" id="ARBA00022723"/>
    </source>
</evidence>
<organism evidence="11">
    <name type="scientific">Symploca sp. SIO1C4</name>
    <dbReference type="NCBI Taxonomy" id="2607765"/>
    <lineage>
        <taxon>Bacteria</taxon>
        <taxon>Bacillati</taxon>
        <taxon>Cyanobacteriota</taxon>
        <taxon>Cyanophyceae</taxon>
        <taxon>Coleofasciculales</taxon>
        <taxon>Coleofasciculaceae</taxon>
        <taxon>Symploca</taxon>
    </lineage>
</organism>
<keyword evidence="2 10" id="KW-0479">Metal-binding</keyword>
<dbReference type="GO" id="GO:0046872">
    <property type="term" value="F:metal ion binding"/>
    <property type="evidence" value="ECO:0007669"/>
    <property type="project" value="UniProtKB-UniRule"/>
</dbReference>
<keyword evidence="8 10" id="KW-0464">Manganese</keyword>
<dbReference type="InterPro" id="IPR050646">
    <property type="entry name" value="Cas1"/>
</dbReference>
<dbReference type="InterPro" id="IPR042211">
    <property type="entry name" value="CRISPR-assoc_Cas1_N"/>
</dbReference>
<evidence type="ECO:0000256" key="10">
    <source>
        <dbReference type="HAMAP-Rule" id="MF_01470"/>
    </source>
</evidence>
<evidence type="ECO:0000256" key="9">
    <source>
        <dbReference type="ARBA" id="ARBA00038592"/>
    </source>
</evidence>
<keyword evidence="7 10" id="KW-0238">DNA-binding</keyword>
<name>A0A6B3NMH0_9CYAN</name>
<keyword evidence="4 10" id="KW-0378">Hydrolase</keyword>
<reference evidence="11" key="1">
    <citation type="submission" date="2019-11" db="EMBL/GenBank/DDBJ databases">
        <title>Genomic insights into an expanded diversity of filamentous marine cyanobacteria reveals the extraordinary biosynthetic potential of Moorea and Okeania.</title>
        <authorList>
            <person name="Ferreira Leao T."/>
            <person name="Wang M."/>
            <person name="Moss N."/>
            <person name="Da Silva R."/>
            <person name="Sanders J."/>
            <person name="Nurk S."/>
            <person name="Gurevich A."/>
            <person name="Humphrey G."/>
            <person name="Reher R."/>
            <person name="Zhu Q."/>
            <person name="Belda-Ferre P."/>
            <person name="Glukhov E."/>
            <person name="Rex R."/>
            <person name="Dorrestein P.C."/>
            <person name="Knight R."/>
            <person name="Pevzner P."/>
            <person name="Gerwick W.H."/>
            <person name="Gerwick L."/>
        </authorList>
    </citation>
    <scope>NUCLEOTIDE SEQUENCE</scope>
    <source>
        <strain evidence="11">SIO1C4</strain>
    </source>
</reference>
<evidence type="ECO:0000256" key="7">
    <source>
        <dbReference type="ARBA" id="ARBA00023125"/>
    </source>
</evidence>
<dbReference type="InterPro" id="IPR042206">
    <property type="entry name" value="CRISPR-assoc_Cas1_C"/>
</dbReference>
<gene>
    <name evidence="10 11" type="primary">cas1</name>
    <name evidence="11" type="ORF">F6J89_28355</name>
</gene>
<evidence type="ECO:0000256" key="3">
    <source>
        <dbReference type="ARBA" id="ARBA00022759"/>
    </source>
</evidence>
<evidence type="ECO:0000256" key="1">
    <source>
        <dbReference type="ARBA" id="ARBA00022722"/>
    </source>
</evidence>
<dbReference type="Gene3D" id="3.100.10.20">
    <property type="entry name" value="CRISPR-associated endonuclease Cas1, N-terminal domain"/>
    <property type="match status" value="1"/>
</dbReference>
<dbReference type="HAMAP" id="MF_01470">
    <property type="entry name" value="Cas1"/>
    <property type="match status" value="1"/>
</dbReference>
<dbReference type="PANTHER" id="PTHR34353:SF2">
    <property type="entry name" value="CRISPR-ASSOCIATED ENDONUCLEASE CAS1 1"/>
    <property type="match status" value="1"/>
</dbReference>
<keyword evidence="3 10" id="KW-0255">Endonuclease</keyword>
<evidence type="ECO:0000313" key="11">
    <source>
        <dbReference type="EMBL" id="NER31424.1"/>
    </source>
</evidence>
<comment type="caution">
    <text evidence="11">The sequence shown here is derived from an EMBL/GenBank/DDBJ whole genome shotgun (WGS) entry which is preliminary data.</text>
</comment>
<comment type="similarity">
    <text evidence="10">Belongs to the CRISPR-associated endonuclease Cas1 family.</text>
</comment>
<feature type="binding site" evidence="10">
    <location>
        <position position="250"/>
    </location>
    <ligand>
        <name>Mn(2+)</name>
        <dbReference type="ChEBI" id="CHEBI:29035"/>
    </ligand>
</feature>
<dbReference type="GO" id="GO:0004519">
    <property type="term" value="F:endonuclease activity"/>
    <property type="evidence" value="ECO:0007669"/>
    <property type="project" value="UniProtKB-UniRule"/>
</dbReference>
<evidence type="ECO:0000256" key="5">
    <source>
        <dbReference type="ARBA" id="ARBA00022842"/>
    </source>
</evidence>
<dbReference type="Gene3D" id="1.20.120.920">
    <property type="entry name" value="CRISPR-associated endonuclease Cas1, C-terminal domain"/>
    <property type="match status" value="1"/>
</dbReference>
<accession>A0A6B3NMH0</accession>
<dbReference type="GO" id="GO:0016787">
    <property type="term" value="F:hydrolase activity"/>
    <property type="evidence" value="ECO:0007669"/>
    <property type="project" value="UniProtKB-KW"/>
</dbReference>
<evidence type="ECO:0000256" key="4">
    <source>
        <dbReference type="ARBA" id="ARBA00022801"/>
    </source>
</evidence>
<proteinExistence type="inferred from homology"/>